<dbReference type="STRING" id="630515.SAMN04489812_4594"/>
<organism evidence="7 8">
    <name type="scientific">Microlunatus soli</name>
    <dbReference type="NCBI Taxonomy" id="630515"/>
    <lineage>
        <taxon>Bacteria</taxon>
        <taxon>Bacillati</taxon>
        <taxon>Actinomycetota</taxon>
        <taxon>Actinomycetes</taxon>
        <taxon>Propionibacteriales</taxon>
        <taxon>Propionibacteriaceae</taxon>
        <taxon>Microlunatus</taxon>
    </lineage>
</organism>
<dbReference type="PANTHER" id="PTHR43085">
    <property type="entry name" value="HEXOKINASE FAMILY MEMBER"/>
    <property type="match status" value="1"/>
</dbReference>
<keyword evidence="2" id="KW-0808">Transferase</keyword>
<evidence type="ECO:0000313" key="7">
    <source>
        <dbReference type="EMBL" id="SDT21118.1"/>
    </source>
</evidence>
<keyword evidence="4 7" id="KW-0418">Kinase</keyword>
<protein>
    <submittedName>
        <fullName evidence="7">Fructokinase</fullName>
    </submittedName>
</protein>
<dbReference type="InterPro" id="IPR029056">
    <property type="entry name" value="Ribokinase-like"/>
</dbReference>
<dbReference type="OrthoDB" id="9795789at2"/>
<dbReference type="SUPFAM" id="SSF53613">
    <property type="entry name" value="Ribokinase-like"/>
    <property type="match status" value="1"/>
</dbReference>
<feature type="domain" description="Carbohydrate kinase PfkB" evidence="6">
    <location>
        <begin position="9"/>
        <end position="330"/>
    </location>
</feature>
<dbReference type="RefSeq" id="WP_091527728.1">
    <property type="nucleotide sequence ID" value="NZ_LT629772.1"/>
</dbReference>
<keyword evidence="3" id="KW-0547">Nucleotide-binding</keyword>
<reference evidence="7 8" key="1">
    <citation type="submission" date="2016-10" db="EMBL/GenBank/DDBJ databases">
        <authorList>
            <person name="de Groot N.N."/>
        </authorList>
    </citation>
    <scope>NUCLEOTIDE SEQUENCE [LARGE SCALE GENOMIC DNA]</scope>
    <source>
        <strain evidence="7 8">DSM 21800</strain>
    </source>
</reference>
<dbReference type="GO" id="GO:0016301">
    <property type="term" value="F:kinase activity"/>
    <property type="evidence" value="ECO:0007669"/>
    <property type="project" value="UniProtKB-KW"/>
</dbReference>
<dbReference type="CDD" id="cd01167">
    <property type="entry name" value="bac_FRK"/>
    <property type="match status" value="1"/>
</dbReference>
<evidence type="ECO:0000259" key="6">
    <source>
        <dbReference type="Pfam" id="PF00294"/>
    </source>
</evidence>
<evidence type="ECO:0000256" key="3">
    <source>
        <dbReference type="ARBA" id="ARBA00022741"/>
    </source>
</evidence>
<dbReference type="GO" id="GO:0005524">
    <property type="term" value="F:ATP binding"/>
    <property type="evidence" value="ECO:0007669"/>
    <property type="project" value="UniProtKB-KW"/>
</dbReference>
<dbReference type="PROSITE" id="PS00584">
    <property type="entry name" value="PFKB_KINASES_2"/>
    <property type="match status" value="1"/>
</dbReference>
<evidence type="ECO:0000256" key="5">
    <source>
        <dbReference type="ARBA" id="ARBA00022840"/>
    </source>
</evidence>
<sequence length="340" mass="36167">MTADPGRRFVVCGETLIDLVRDEDAPGDTFSSGWQALSAGGPMNTSVALAMLGADSHFLGRVSTDEFGRQLTGHMDKAGVGLDLAVTSEQFTSLAVVSLDEQGKASYAFHFDQTANFDWRAEELPTLNAQDWLHLGSLALVVRPGADVLLEWVRRVEAPISIDINVRSSVISDPDEYWRRIEPWLQALGGNGIVKASDEDVEFLARALAVPTVPPERLSSPGGRIDAGGAAETVSGAWRQVAERWLQTYGLKMVVITRGEGGAAALAPAADWVEVPGFPTEVVDTVGAGDTFMAGFLDGHLRLGAELPDALRRGAAAASIVCSRQGAQPPTAAEVDAFLR</sequence>
<evidence type="ECO:0000256" key="1">
    <source>
        <dbReference type="ARBA" id="ARBA00010688"/>
    </source>
</evidence>
<gene>
    <name evidence="7" type="ORF">SAMN04489812_4594</name>
</gene>
<name>A0A1H1YHV7_9ACTN</name>
<comment type="similarity">
    <text evidence="1">Belongs to the carbohydrate kinase PfkB family.</text>
</comment>
<evidence type="ECO:0000256" key="2">
    <source>
        <dbReference type="ARBA" id="ARBA00022679"/>
    </source>
</evidence>
<dbReference type="Pfam" id="PF00294">
    <property type="entry name" value="PfkB"/>
    <property type="match status" value="1"/>
</dbReference>
<proteinExistence type="inferred from homology"/>
<evidence type="ECO:0000256" key="4">
    <source>
        <dbReference type="ARBA" id="ARBA00022777"/>
    </source>
</evidence>
<dbReference type="InterPro" id="IPR011611">
    <property type="entry name" value="PfkB_dom"/>
</dbReference>
<keyword evidence="5" id="KW-0067">ATP-binding</keyword>
<keyword evidence="8" id="KW-1185">Reference proteome</keyword>
<dbReference type="InterPro" id="IPR002173">
    <property type="entry name" value="Carboh/pur_kinase_PfkB_CS"/>
</dbReference>
<dbReference type="InterPro" id="IPR050306">
    <property type="entry name" value="PfkB_Carbo_kinase"/>
</dbReference>
<dbReference type="Gene3D" id="3.40.1190.20">
    <property type="match status" value="1"/>
</dbReference>
<dbReference type="Proteomes" id="UP000199103">
    <property type="component" value="Chromosome I"/>
</dbReference>
<dbReference type="AlphaFoldDB" id="A0A1H1YHV7"/>
<dbReference type="PANTHER" id="PTHR43085:SF1">
    <property type="entry name" value="PSEUDOURIDINE KINASE-RELATED"/>
    <property type="match status" value="1"/>
</dbReference>
<evidence type="ECO:0000313" key="8">
    <source>
        <dbReference type="Proteomes" id="UP000199103"/>
    </source>
</evidence>
<accession>A0A1H1YHV7</accession>
<dbReference type="EMBL" id="LT629772">
    <property type="protein sequence ID" value="SDT21118.1"/>
    <property type="molecule type" value="Genomic_DNA"/>
</dbReference>